<proteinExistence type="predicted"/>
<gene>
    <name evidence="1" type="ORF">LCGC14_1503220</name>
</gene>
<accession>A0A0F9J3L3</accession>
<dbReference type="AlphaFoldDB" id="A0A0F9J3L3"/>
<dbReference type="EMBL" id="LAZR01010937">
    <property type="protein sequence ID" value="KKM64259.1"/>
    <property type="molecule type" value="Genomic_DNA"/>
</dbReference>
<sequence length="39" mass="4343">MSEFLQKSPLFLTPFSADLARTTVAALRESALSEWRSNA</sequence>
<reference evidence="1" key="1">
    <citation type="journal article" date="2015" name="Nature">
        <title>Complex archaea that bridge the gap between prokaryotes and eukaryotes.</title>
        <authorList>
            <person name="Spang A."/>
            <person name="Saw J.H."/>
            <person name="Jorgensen S.L."/>
            <person name="Zaremba-Niedzwiedzka K."/>
            <person name="Martijn J."/>
            <person name="Lind A.E."/>
            <person name="van Eijk R."/>
            <person name="Schleper C."/>
            <person name="Guy L."/>
            <person name="Ettema T.J."/>
        </authorList>
    </citation>
    <scope>NUCLEOTIDE SEQUENCE</scope>
</reference>
<organism evidence="1">
    <name type="scientific">marine sediment metagenome</name>
    <dbReference type="NCBI Taxonomy" id="412755"/>
    <lineage>
        <taxon>unclassified sequences</taxon>
        <taxon>metagenomes</taxon>
        <taxon>ecological metagenomes</taxon>
    </lineage>
</organism>
<evidence type="ECO:0000313" key="1">
    <source>
        <dbReference type="EMBL" id="KKM64259.1"/>
    </source>
</evidence>
<feature type="non-terminal residue" evidence="1">
    <location>
        <position position="39"/>
    </location>
</feature>
<comment type="caution">
    <text evidence="1">The sequence shown here is derived from an EMBL/GenBank/DDBJ whole genome shotgun (WGS) entry which is preliminary data.</text>
</comment>
<name>A0A0F9J3L3_9ZZZZ</name>
<protein>
    <submittedName>
        <fullName evidence="1">Uncharacterized protein</fullName>
    </submittedName>
</protein>